<evidence type="ECO:0000256" key="4">
    <source>
        <dbReference type="ARBA" id="ARBA00023136"/>
    </source>
</evidence>
<reference evidence="6" key="1">
    <citation type="journal article" date="2014" name="Int. J. Syst. Evol. Microbiol.">
        <title>Complete genome sequence of Corynebacterium casei LMG S-19264T (=DSM 44701T), isolated from a smear-ripened cheese.</title>
        <authorList>
            <consortium name="US DOE Joint Genome Institute (JGI-PGF)"/>
            <person name="Walter F."/>
            <person name="Albersmeier A."/>
            <person name="Kalinowski J."/>
            <person name="Ruckert C."/>
        </authorList>
    </citation>
    <scope>NUCLEOTIDE SEQUENCE</scope>
    <source>
        <strain evidence="6">CGMCC 1.15425</strain>
    </source>
</reference>
<proteinExistence type="predicted"/>
<feature type="transmembrane region" description="Helical" evidence="5">
    <location>
        <begin position="92"/>
        <end position="119"/>
    </location>
</feature>
<dbReference type="InterPro" id="IPR007318">
    <property type="entry name" value="Phopholipid_MeTrfase"/>
</dbReference>
<evidence type="ECO:0000313" key="7">
    <source>
        <dbReference type="Proteomes" id="UP000627715"/>
    </source>
</evidence>
<organism evidence="6 7">
    <name type="scientific">Pseudohongiella nitratireducens</name>
    <dbReference type="NCBI Taxonomy" id="1768907"/>
    <lineage>
        <taxon>Bacteria</taxon>
        <taxon>Pseudomonadati</taxon>
        <taxon>Pseudomonadota</taxon>
        <taxon>Gammaproteobacteria</taxon>
        <taxon>Pseudomonadales</taxon>
        <taxon>Pseudohongiellaceae</taxon>
        <taxon>Pseudohongiella</taxon>
    </lineage>
</organism>
<dbReference type="Pfam" id="PF04191">
    <property type="entry name" value="PEMT"/>
    <property type="match status" value="1"/>
</dbReference>
<evidence type="ECO:0000256" key="2">
    <source>
        <dbReference type="ARBA" id="ARBA00022692"/>
    </source>
</evidence>
<comment type="caution">
    <text evidence="6">The sequence shown here is derived from an EMBL/GenBank/DDBJ whole genome shotgun (WGS) entry which is preliminary data.</text>
</comment>
<keyword evidence="3 5" id="KW-1133">Transmembrane helix</keyword>
<evidence type="ECO:0000313" key="6">
    <source>
        <dbReference type="EMBL" id="GGG53525.1"/>
    </source>
</evidence>
<feature type="transmembrane region" description="Helical" evidence="5">
    <location>
        <begin position="37"/>
        <end position="57"/>
    </location>
</feature>
<keyword evidence="7" id="KW-1185">Reference proteome</keyword>
<keyword evidence="2 5" id="KW-0812">Transmembrane</keyword>
<evidence type="ECO:0000256" key="3">
    <source>
        <dbReference type="ARBA" id="ARBA00022989"/>
    </source>
</evidence>
<name>A0A917LRN2_9GAMM</name>
<evidence type="ECO:0000256" key="1">
    <source>
        <dbReference type="ARBA" id="ARBA00004127"/>
    </source>
</evidence>
<comment type="subcellular location">
    <subcellularLocation>
        <location evidence="1">Endomembrane system</location>
        <topology evidence="1">Multi-pass membrane protein</topology>
    </subcellularLocation>
</comment>
<sequence length="153" mass="17188">MKSLELKLPPLLLVMLALLLMYFLQGFYPLALLQYRIVSLLGGVCILAGIGLVFVAARQMRQHQATLDPMHPINSTVLLNAGVFAVSRNPIYLGMVIILLGSAVIFADITAFLVVLLFVRYITRYQIEPEEACLLEKFPADFAAYCEQVRRWV</sequence>
<dbReference type="AlphaFoldDB" id="A0A917LRN2"/>
<dbReference type="Gene3D" id="1.20.120.1630">
    <property type="match status" value="1"/>
</dbReference>
<dbReference type="EMBL" id="BMIY01000003">
    <property type="protein sequence ID" value="GGG53525.1"/>
    <property type="molecule type" value="Genomic_DNA"/>
</dbReference>
<evidence type="ECO:0000256" key="5">
    <source>
        <dbReference type="SAM" id="Phobius"/>
    </source>
</evidence>
<reference evidence="6" key="2">
    <citation type="submission" date="2020-09" db="EMBL/GenBank/DDBJ databases">
        <authorList>
            <person name="Sun Q."/>
            <person name="Zhou Y."/>
        </authorList>
    </citation>
    <scope>NUCLEOTIDE SEQUENCE</scope>
    <source>
        <strain evidence="6">CGMCC 1.15425</strain>
    </source>
</reference>
<protein>
    <submittedName>
        <fullName evidence="6">Uncharacterized protein</fullName>
    </submittedName>
</protein>
<accession>A0A917LRN2</accession>
<dbReference type="Proteomes" id="UP000627715">
    <property type="component" value="Unassembled WGS sequence"/>
</dbReference>
<dbReference type="GO" id="GO:0012505">
    <property type="term" value="C:endomembrane system"/>
    <property type="evidence" value="ECO:0007669"/>
    <property type="project" value="UniProtKB-SubCell"/>
</dbReference>
<feature type="transmembrane region" description="Helical" evidence="5">
    <location>
        <begin position="12"/>
        <end position="31"/>
    </location>
</feature>
<gene>
    <name evidence="6" type="ORF">GCM10011403_08370</name>
</gene>
<keyword evidence="4 5" id="KW-0472">Membrane</keyword>